<dbReference type="GO" id="GO:0070297">
    <property type="term" value="P:regulation of phosphorelay signal transduction system"/>
    <property type="evidence" value="ECO:0007669"/>
    <property type="project" value="TreeGrafter"/>
</dbReference>
<dbReference type="PANTHER" id="PTHR48100:SF15">
    <property type="entry name" value="SEDOHEPTULOSE 1,7-BISPHOSPHATASE"/>
    <property type="match status" value="1"/>
</dbReference>
<evidence type="ECO:0000313" key="4">
    <source>
        <dbReference type="Proteomes" id="UP000579647"/>
    </source>
</evidence>
<organism evidence="3 4">
    <name type="scientific">Nocardiopsis metallicus</name>
    <dbReference type="NCBI Taxonomy" id="179819"/>
    <lineage>
        <taxon>Bacteria</taxon>
        <taxon>Bacillati</taxon>
        <taxon>Actinomycetota</taxon>
        <taxon>Actinomycetes</taxon>
        <taxon>Streptosporangiales</taxon>
        <taxon>Nocardiopsidaceae</taxon>
        <taxon>Nocardiopsis</taxon>
    </lineage>
</organism>
<sequence length="218" mass="23949">MGELVLIRHGQTEWSRQRRHTGRTDLPLTEEGRRQARAVRPLLAGRRFELVLTSPLRRAAATAELAGLVGAVPRPDLVEWDYGAYEGITTAEIHRERPGWNLWTDGVPAGPPEHPGESPEQVGVRAERALAELAPALERGDVALVAHSHFLRVLTARWLGLPASGGALFRLDTGSVSTLGTEHDRPVMTSWNRSEPRPEGKGHPLSRDDGRGLEAKSR</sequence>
<dbReference type="InterPro" id="IPR013078">
    <property type="entry name" value="His_Pase_superF_clade-1"/>
</dbReference>
<gene>
    <name evidence="3" type="ORF">HNR07_000935</name>
</gene>
<dbReference type="PANTHER" id="PTHR48100">
    <property type="entry name" value="BROAD-SPECIFICITY PHOSPHATASE YOR283W-RELATED"/>
    <property type="match status" value="1"/>
</dbReference>
<dbReference type="InterPro" id="IPR029033">
    <property type="entry name" value="His_PPase_superfam"/>
</dbReference>
<feature type="region of interest" description="Disordered" evidence="2">
    <location>
        <begin position="177"/>
        <end position="218"/>
    </location>
</feature>
<keyword evidence="3" id="KW-0413">Isomerase</keyword>
<dbReference type="SMART" id="SM00855">
    <property type="entry name" value="PGAM"/>
    <property type="match status" value="1"/>
</dbReference>
<dbReference type="Proteomes" id="UP000579647">
    <property type="component" value="Unassembled WGS sequence"/>
</dbReference>
<proteinExistence type="predicted"/>
<dbReference type="SUPFAM" id="SSF53254">
    <property type="entry name" value="Phosphoglycerate mutase-like"/>
    <property type="match status" value="1"/>
</dbReference>
<evidence type="ECO:0000256" key="1">
    <source>
        <dbReference type="PIRSR" id="PIRSR613078-2"/>
    </source>
</evidence>
<comment type="caution">
    <text evidence="3">The sequence shown here is derived from an EMBL/GenBank/DDBJ whole genome shotgun (WGS) entry which is preliminary data.</text>
</comment>
<dbReference type="EC" id="5.4.2.12" evidence="3"/>
<feature type="compositionally biased region" description="Basic and acidic residues" evidence="2">
    <location>
        <begin position="194"/>
        <end position="218"/>
    </location>
</feature>
<dbReference type="RefSeq" id="WP_184362361.1">
    <property type="nucleotide sequence ID" value="NZ_BAAAKM010000046.1"/>
</dbReference>
<evidence type="ECO:0000313" key="3">
    <source>
        <dbReference type="EMBL" id="MBB5489798.1"/>
    </source>
</evidence>
<protein>
    <submittedName>
        <fullName evidence="3">Putative phosphoglycerate mutase</fullName>
        <ecNumber evidence="3">5.4.2.12</ecNumber>
    </submittedName>
</protein>
<accession>A0A840WIA0</accession>
<dbReference type="EMBL" id="JACHDO010000001">
    <property type="protein sequence ID" value="MBB5489798.1"/>
    <property type="molecule type" value="Genomic_DNA"/>
</dbReference>
<dbReference type="Gene3D" id="3.40.50.1240">
    <property type="entry name" value="Phosphoglycerate mutase-like"/>
    <property type="match status" value="1"/>
</dbReference>
<dbReference type="CDD" id="cd07067">
    <property type="entry name" value="HP_PGM_like"/>
    <property type="match status" value="1"/>
</dbReference>
<evidence type="ECO:0000256" key="2">
    <source>
        <dbReference type="SAM" id="MobiDB-lite"/>
    </source>
</evidence>
<reference evidence="3 4" key="1">
    <citation type="submission" date="2020-08" db="EMBL/GenBank/DDBJ databases">
        <title>Sequencing the genomes of 1000 actinobacteria strains.</title>
        <authorList>
            <person name="Klenk H.-P."/>
        </authorList>
    </citation>
    <scope>NUCLEOTIDE SEQUENCE [LARGE SCALE GENOMIC DNA]</scope>
    <source>
        <strain evidence="3 4">DSM 44598</strain>
    </source>
</reference>
<keyword evidence="4" id="KW-1185">Reference proteome</keyword>
<dbReference type="GO" id="GO:0101006">
    <property type="term" value="F:protein histidine phosphatase activity"/>
    <property type="evidence" value="ECO:0007669"/>
    <property type="project" value="TreeGrafter"/>
</dbReference>
<dbReference type="InterPro" id="IPR050275">
    <property type="entry name" value="PGM_Phosphatase"/>
</dbReference>
<dbReference type="AlphaFoldDB" id="A0A840WIA0"/>
<feature type="binding site" evidence="1">
    <location>
        <position position="58"/>
    </location>
    <ligand>
        <name>substrate</name>
    </ligand>
</feature>
<dbReference type="GO" id="GO:0004619">
    <property type="term" value="F:phosphoglycerate mutase activity"/>
    <property type="evidence" value="ECO:0007669"/>
    <property type="project" value="UniProtKB-EC"/>
</dbReference>
<dbReference type="Pfam" id="PF00300">
    <property type="entry name" value="His_Phos_1"/>
    <property type="match status" value="1"/>
</dbReference>
<feature type="binding site" evidence="1">
    <location>
        <begin position="21"/>
        <end position="22"/>
    </location>
    <ligand>
        <name>substrate</name>
    </ligand>
</feature>
<name>A0A840WIA0_9ACTN</name>